<reference evidence="2 3" key="1">
    <citation type="journal article" date="2021" name="Front. Microbiol.">
        <title>Comprehensive Comparative Genomics and Phenotyping of Methylobacterium Species.</title>
        <authorList>
            <person name="Alessa O."/>
            <person name="Ogura Y."/>
            <person name="Fujitani Y."/>
            <person name="Takami H."/>
            <person name="Hayashi T."/>
            <person name="Sahin N."/>
            <person name="Tani A."/>
        </authorList>
    </citation>
    <scope>NUCLEOTIDE SEQUENCE [LARGE SCALE GENOMIC DNA]</scope>
    <source>
        <strain evidence="2 3">DSM 23679</strain>
    </source>
</reference>
<dbReference type="EMBL" id="BPQG01000025">
    <property type="protein sequence ID" value="GJD43854.1"/>
    <property type="molecule type" value="Genomic_DNA"/>
</dbReference>
<accession>A0ABQ4QFM9</accession>
<evidence type="ECO:0000259" key="1">
    <source>
        <dbReference type="Pfam" id="PF01243"/>
    </source>
</evidence>
<dbReference type="Pfam" id="PF01243">
    <property type="entry name" value="PNPOx_N"/>
    <property type="match status" value="1"/>
</dbReference>
<protein>
    <recommendedName>
        <fullName evidence="1">Pyridoxamine 5'-phosphate oxidase N-terminal domain-containing protein</fullName>
    </recommendedName>
</protein>
<dbReference type="NCBIfam" id="TIGR04025">
    <property type="entry name" value="PPOX_FMN_DR2398"/>
    <property type="match status" value="1"/>
</dbReference>
<dbReference type="SUPFAM" id="SSF50475">
    <property type="entry name" value="FMN-binding split barrel"/>
    <property type="match status" value="1"/>
</dbReference>
<organism evidence="2 3">
    <name type="scientific">Methylobacterium cerastii</name>
    <dbReference type="NCBI Taxonomy" id="932741"/>
    <lineage>
        <taxon>Bacteria</taxon>
        <taxon>Pseudomonadati</taxon>
        <taxon>Pseudomonadota</taxon>
        <taxon>Alphaproteobacteria</taxon>
        <taxon>Hyphomicrobiales</taxon>
        <taxon>Methylobacteriaceae</taxon>
        <taxon>Methylobacterium</taxon>
    </lineage>
</organism>
<dbReference type="InterPro" id="IPR012349">
    <property type="entry name" value="Split_barrel_FMN-bd"/>
</dbReference>
<dbReference type="InterPro" id="IPR024029">
    <property type="entry name" value="Pyridox_Oxase_FMN-dep"/>
</dbReference>
<dbReference type="PANTHER" id="PTHR42815">
    <property type="entry name" value="FAD-BINDING, PUTATIVE (AFU_ORTHOLOGUE AFUA_6G07600)-RELATED"/>
    <property type="match status" value="1"/>
</dbReference>
<sequence length="235" mass="25265">MLSAITQGMVRFLLTGPQPAEPEDADVSGTTDDTILDGPEALRAHVGAIRPMAEHKVLSRLDHFARDFIALSPFLVLASMDVEGRADASPRGDAPGFVQILDDATLLIPDRRGNNRVDSFGNVLGNPGVGLIFFVPGIDETLRVNGRAALVTSPDLLAPMAAQGKVPTTGLRVTVEEMFFHCGKALMRAKLWSPAVRVERTSFPSLGRILAEQGGTVSVADAERATEEAYRTRLY</sequence>
<dbReference type="Proteomes" id="UP001055117">
    <property type="component" value="Unassembled WGS sequence"/>
</dbReference>
<feature type="domain" description="Pyridoxamine 5'-phosphate oxidase N-terminal" evidence="1">
    <location>
        <begin position="62"/>
        <end position="182"/>
    </location>
</feature>
<comment type="caution">
    <text evidence="2">The sequence shown here is derived from an EMBL/GenBank/DDBJ whole genome shotgun (WGS) entry which is preliminary data.</text>
</comment>
<evidence type="ECO:0000313" key="3">
    <source>
        <dbReference type="Proteomes" id="UP001055117"/>
    </source>
</evidence>
<evidence type="ECO:0000313" key="2">
    <source>
        <dbReference type="EMBL" id="GJD43854.1"/>
    </source>
</evidence>
<dbReference type="PANTHER" id="PTHR42815:SF2">
    <property type="entry name" value="FAD-BINDING, PUTATIVE (AFU_ORTHOLOGUE AFUA_6G07600)-RELATED"/>
    <property type="match status" value="1"/>
</dbReference>
<dbReference type="Gene3D" id="2.30.110.10">
    <property type="entry name" value="Electron Transport, Fmn-binding Protein, Chain A"/>
    <property type="match status" value="1"/>
</dbReference>
<proteinExistence type="predicted"/>
<keyword evidence="3" id="KW-1185">Reference proteome</keyword>
<name>A0ABQ4QFM9_9HYPH</name>
<dbReference type="InterPro" id="IPR011576">
    <property type="entry name" value="Pyridox_Oxase_N"/>
</dbReference>
<gene>
    <name evidence="2" type="ORF">AFCDBAGC_1713</name>
</gene>